<dbReference type="Gene3D" id="1.10.10.10">
    <property type="entry name" value="Winged helix-like DNA-binding domain superfamily/Winged helix DNA-binding domain"/>
    <property type="match status" value="1"/>
</dbReference>
<evidence type="ECO:0000259" key="8">
    <source>
        <dbReference type="PROSITE" id="PS50069"/>
    </source>
</evidence>
<keyword evidence="5" id="KW-0131">Cell cycle</keyword>
<gene>
    <name evidence="9" type="primary">ANAPC2</name>
    <name evidence="9" type="ORF">GGI15_000843</name>
</gene>
<comment type="caution">
    <text evidence="9">The sequence shown here is derived from an EMBL/GenBank/DDBJ whole genome shotgun (WGS) entry which is preliminary data.</text>
</comment>
<evidence type="ECO:0000256" key="6">
    <source>
        <dbReference type="PROSITE-ProRule" id="PRU00330"/>
    </source>
</evidence>
<feature type="compositionally biased region" description="Acidic residues" evidence="7">
    <location>
        <begin position="607"/>
        <end position="617"/>
    </location>
</feature>
<dbReference type="InterPro" id="IPR036390">
    <property type="entry name" value="WH_DNA-bd_sf"/>
</dbReference>
<dbReference type="PANTHER" id="PTHR45957:SF1">
    <property type="entry name" value="ANAPHASE-PROMOTING COMPLEX SUBUNIT 2"/>
    <property type="match status" value="1"/>
</dbReference>
<evidence type="ECO:0000313" key="10">
    <source>
        <dbReference type="Proteomes" id="UP001140172"/>
    </source>
</evidence>
<dbReference type="Pfam" id="PF25773">
    <property type="entry name" value="TPR_ANAPC2"/>
    <property type="match status" value="1"/>
</dbReference>
<dbReference type="SUPFAM" id="SSF46785">
    <property type="entry name" value="Winged helix' DNA-binding domain"/>
    <property type="match status" value="1"/>
</dbReference>
<keyword evidence="4" id="KW-0833">Ubl conjugation pathway</keyword>
<reference evidence="9" key="1">
    <citation type="submission" date="2022-07" db="EMBL/GenBank/DDBJ databases">
        <title>Phylogenomic reconstructions and comparative analyses of Kickxellomycotina fungi.</title>
        <authorList>
            <person name="Reynolds N.K."/>
            <person name="Stajich J.E."/>
            <person name="Barry K."/>
            <person name="Grigoriev I.V."/>
            <person name="Crous P."/>
            <person name="Smith M.E."/>
        </authorList>
    </citation>
    <scope>NUCLEOTIDE SEQUENCE</scope>
    <source>
        <strain evidence="9">BCRC 34489</strain>
    </source>
</reference>
<dbReference type="SMART" id="SM01013">
    <property type="entry name" value="APC2"/>
    <property type="match status" value="1"/>
</dbReference>
<keyword evidence="3" id="KW-0498">Mitosis</keyword>
<dbReference type="InterPro" id="IPR044554">
    <property type="entry name" value="ANAPC2"/>
</dbReference>
<dbReference type="GO" id="GO:0006511">
    <property type="term" value="P:ubiquitin-dependent protein catabolic process"/>
    <property type="evidence" value="ECO:0007669"/>
    <property type="project" value="InterPro"/>
</dbReference>
<keyword evidence="10" id="KW-1185">Reference proteome</keyword>
<dbReference type="InterPro" id="IPR036388">
    <property type="entry name" value="WH-like_DNA-bd_sf"/>
</dbReference>
<protein>
    <recommendedName>
        <fullName evidence="1">Anaphase-promoting complex subunit 2</fullName>
    </recommendedName>
</protein>
<dbReference type="SUPFAM" id="SSF75632">
    <property type="entry name" value="Cullin homology domain"/>
    <property type="match status" value="1"/>
</dbReference>
<comment type="similarity">
    <text evidence="6">Belongs to the cullin family.</text>
</comment>
<evidence type="ECO:0000256" key="5">
    <source>
        <dbReference type="ARBA" id="ARBA00023306"/>
    </source>
</evidence>
<dbReference type="GO" id="GO:0031625">
    <property type="term" value="F:ubiquitin protein ligase binding"/>
    <property type="evidence" value="ECO:0007669"/>
    <property type="project" value="InterPro"/>
</dbReference>
<feature type="domain" description="Cullin family profile" evidence="8">
    <location>
        <begin position="395"/>
        <end position="558"/>
    </location>
</feature>
<dbReference type="GO" id="GO:0051301">
    <property type="term" value="P:cell division"/>
    <property type="evidence" value="ECO:0007669"/>
    <property type="project" value="UniProtKB-KW"/>
</dbReference>
<feature type="region of interest" description="Disordered" evidence="7">
    <location>
        <begin position="598"/>
        <end position="622"/>
    </location>
</feature>
<dbReference type="GO" id="GO:0070979">
    <property type="term" value="P:protein K11-linked ubiquitination"/>
    <property type="evidence" value="ECO:0007669"/>
    <property type="project" value="TreeGrafter"/>
</dbReference>
<sequence>MAAAYEMLADRPADALRQLAQRMLAPAAEPPQSAHELRAHLHSQRKAVDPAALASDPAAYACMADFLAELSMSRTRLVDASGRVWLALAHEQMAGSPLLAEWVAASLALMARLGDHSALLSHPWAAQRLADYVYPGPDPASSKTEDGVPATAHVLAVLVRGLQALDAMRLAAWATPGVSQGVVLFCARASALHRGTWESPALAPLLRHVRRAGGLLDALLRADTWEPACERCARRGLLDVRRDELFSLVVEYPASRPALDDLRACCHGQPAGVLRSLADHLQQHVCRRLLHAGAATADIVGFYAQAVGALGRVDRTGLVLWAAADPIRRYLQTRPDAVTCIVAELLDGALADGSGGLESSGEPEVWRPRPRDAEGAGLAAAADVAGQLLGVFDGDAYVRAFDSMLASRLLRLAAYDASAEVRQVERMGGYLGARMVERSRVMLRDIAESRRLDGQISAERMHATVVSRQFWPPAAREPSWVPPAEMAQVAAQWAGAYEALRPARRLEWRHALGSVALAVEMLDGSVRHVRVRPVDAAVLVVVEGVGRVDAKGVAEALECHDVGWVRGRLRAWVARGVLREPLAGVFEPVDCQAAEHAEVGEGAAGDVEADEQEEQEPEGGMAGVPDLSVQYNYIVGMLTNIGPLPLDRMHAMLAMFVPGDTTTPEQLRAFLAVKLRDDEERLEMSGGMYRLRG</sequence>
<dbReference type="AlphaFoldDB" id="A0A9W8LN44"/>
<keyword evidence="2" id="KW-0132">Cell division</keyword>
<dbReference type="PROSITE" id="PS50069">
    <property type="entry name" value="CULLIN_2"/>
    <property type="match status" value="1"/>
</dbReference>
<evidence type="ECO:0000256" key="3">
    <source>
        <dbReference type="ARBA" id="ARBA00022776"/>
    </source>
</evidence>
<evidence type="ECO:0000256" key="4">
    <source>
        <dbReference type="ARBA" id="ARBA00022786"/>
    </source>
</evidence>
<evidence type="ECO:0000256" key="7">
    <source>
        <dbReference type="SAM" id="MobiDB-lite"/>
    </source>
</evidence>
<organism evidence="9 10">
    <name type="scientific">Coemansia interrupta</name>
    <dbReference type="NCBI Taxonomy" id="1126814"/>
    <lineage>
        <taxon>Eukaryota</taxon>
        <taxon>Fungi</taxon>
        <taxon>Fungi incertae sedis</taxon>
        <taxon>Zoopagomycota</taxon>
        <taxon>Kickxellomycotina</taxon>
        <taxon>Kickxellomycetes</taxon>
        <taxon>Kickxellales</taxon>
        <taxon>Kickxellaceae</taxon>
        <taxon>Coemansia</taxon>
    </lineage>
</organism>
<dbReference type="InterPro" id="IPR057975">
    <property type="entry name" value="TPR_ANAPC2"/>
</dbReference>
<accession>A0A9W8LN44</accession>
<dbReference type="Proteomes" id="UP001140172">
    <property type="component" value="Unassembled WGS sequence"/>
</dbReference>
<evidence type="ECO:0000313" key="9">
    <source>
        <dbReference type="EMBL" id="KAJ2787293.1"/>
    </source>
</evidence>
<dbReference type="OrthoDB" id="5581181at2759"/>
<evidence type="ECO:0000256" key="1">
    <source>
        <dbReference type="ARBA" id="ARBA00016068"/>
    </source>
</evidence>
<evidence type="ECO:0000256" key="2">
    <source>
        <dbReference type="ARBA" id="ARBA00022618"/>
    </source>
</evidence>
<dbReference type="EMBL" id="JANBUM010000027">
    <property type="protein sequence ID" value="KAJ2787293.1"/>
    <property type="molecule type" value="Genomic_DNA"/>
</dbReference>
<proteinExistence type="inferred from homology"/>
<dbReference type="GO" id="GO:0007091">
    <property type="term" value="P:metaphase/anaphase transition of mitotic cell cycle"/>
    <property type="evidence" value="ECO:0007669"/>
    <property type="project" value="TreeGrafter"/>
</dbReference>
<dbReference type="Gene3D" id="3.30.230.130">
    <property type="entry name" value="Cullin, Chain C, Domain 2"/>
    <property type="match status" value="1"/>
</dbReference>
<dbReference type="PANTHER" id="PTHR45957">
    <property type="entry name" value="ANAPHASE-PROMOTING COMPLEX SUBUNIT 2"/>
    <property type="match status" value="1"/>
</dbReference>
<dbReference type="InterPro" id="IPR016158">
    <property type="entry name" value="Cullin_homology"/>
</dbReference>
<dbReference type="Pfam" id="PF08672">
    <property type="entry name" value="ANAPC2"/>
    <property type="match status" value="1"/>
</dbReference>
<dbReference type="InterPro" id="IPR014786">
    <property type="entry name" value="ANAPC2_C"/>
</dbReference>
<dbReference type="GO" id="GO:0005680">
    <property type="term" value="C:anaphase-promoting complex"/>
    <property type="evidence" value="ECO:0007669"/>
    <property type="project" value="TreeGrafter"/>
</dbReference>
<dbReference type="InterPro" id="IPR036317">
    <property type="entry name" value="Cullin_homology_sf"/>
</dbReference>
<name>A0A9W8LN44_9FUNG</name>